<dbReference type="AlphaFoldDB" id="A0AAE0DGB8"/>
<evidence type="ECO:0000259" key="1">
    <source>
        <dbReference type="Pfam" id="PF24809"/>
    </source>
</evidence>
<dbReference type="EMBL" id="JASNWA010000010">
    <property type="protein sequence ID" value="KAK3168596.1"/>
    <property type="molecule type" value="Genomic_DNA"/>
</dbReference>
<keyword evidence="3" id="KW-1185">Reference proteome</keyword>
<evidence type="ECO:0000313" key="3">
    <source>
        <dbReference type="Proteomes" id="UP001276659"/>
    </source>
</evidence>
<sequence length="424" mass="47985">MTKCLAKGLCQIADSLPKIQFAATLYPTERMKQAVSELYAYTVRFLIRAQDWYEESKLLHAFHSFTRPVELRYADIIEEVEACTQSVYGLATAGAQAEQRDIHLELQEVRKTQNESVSLFVEMRQMMISLDYSLSNIAHQSLNLSAQIDTNERLSDIQVSEVMNITSRTSSIDAMKSLQYCVFMRNRRSSRPSFVSHPFWLEEKFQTWKSMPASSLIMVKGNYTSRFEIKNFCVDAIQLLRDARVPIFWALRTTEQDAIQAPSVTDILKNLICQVLRLNILTQNERSLALSCSKFHGAETEAQWFDLLGSVLAGLPQIYIIVDVEAASPIYASSKVFSWPLGFLNVFKKLSERGLKTVVKVVLVSYGSTVFQDLTQKDLQDCVISVGRAQSTSLATRGKVSSRQRGMTGAGRGYGRGRREHFAF</sequence>
<protein>
    <recommendedName>
        <fullName evidence="1">DUF7708 domain-containing protein</fullName>
    </recommendedName>
</protein>
<evidence type="ECO:0000313" key="2">
    <source>
        <dbReference type="EMBL" id="KAK3168596.1"/>
    </source>
</evidence>
<accession>A0AAE0DGB8</accession>
<dbReference type="Proteomes" id="UP001276659">
    <property type="component" value="Unassembled WGS sequence"/>
</dbReference>
<dbReference type="InterPro" id="IPR056125">
    <property type="entry name" value="DUF7708"/>
</dbReference>
<proteinExistence type="predicted"/>
<feature type="domain" description="DUF7708" evidence="1">
    <location>
        <begin position="3"/>
        <end position="99"/>
    </location>
</feature>
<comment type="caution">
    <text evidence="2">The sequence shown here is derived from an EMBL/GenBank/DDBJ whole genome shotgun (WGS) entry which is preliminary data.</text>
</comment>
<organism evidence="2 3">
    <name type="scientific">Lepraria neglecta</name>
    <dbReference type="NCBI Taxonomy" id="209136"/>
    <lineage>
        <taxon>Eukaryota</taxon>
        <taxon>Fungi</taxon>
        <taxon>Dikarya</taxon>
        <taxon>Ascomycota</taxon>
        <taxon>Pezizomycotina</taxon>
        <taxon>Lecanoromycetes</taxon>
        <taxon>OSLEUM clade</taxon>
        <taxon>Lecanoromycetidae</taxon>
        <taxon>Lecanorales</taxon>
        <taxon>Lecanorineae</taxon>
        <taxon>Stereocaulaceae</taxon>
        <taxon>Lepraria</taxon>
    </lineage>
</organism>
<name>A0AAE0DGB8_9LECA</name>
<dbReference type="Pfam" id="PF24809">
    <property type="entry name" value="DUF7708"/>
    <property type="match status" value="1"/>
</dbReference>
<reference evidence="2" key="1">
    <citation type="submission" date="2022-11" db="EMBL/GenBank/DDBJ databases">
        <title>Chromosomal genome sequence assembly and mating type (MAT) locus characterization of the leprose asexual lichenized fungus Lepraria neglecta (Nyl.) Erichsen.</title>
        <authorList>
            <person name="Allen J.L."/>
            <person name="Pfeffer B."/>
        </authorList>
    </citation>
    <scope>NUCLEOTIDE SEQUENCE</scope>
    <source>
        <strain evidence="2">Allen 5258</strain>
    </source>
</reference>
<gene>
    <name evidence="2" type="ORF">OEA41_005044</name>
</gene>